<dbReference type="STRING" id="889378.Spiaf_1911"/>
<organism evidence="3 4">
    <name type="scientific">Spirochaeta africana (strain ATCC 700263 / DSM 8902 / Z-7692)</name>
    <dbReference type="NCBI Taxonomy" id="889378"/>
    <lineage>
        <taxon>Bacteria</taxon>
        <taxon>Pseudomonadati</taxon>
        <taxon>Spirochaetota</taxon>
        <taxon>Spirochaetia</taxon>
        <taxon>Spirochaetales</taxon>
        <taxon>Spirochaetaceae</taxon>
        <taxon>Spirochaeta</taxon>
    </lineage>
</organism>
<dbReference type="eggNOG" id="COG0664">
    <property type="taxonomic scope" value="Bacteria"/>
</dbReference>
<keyword evidence="4" id="KW-1185">Reference proteome</keyword>
<dbReference type="InterPro" id="IPR014710">
    <property type="entry name" value="RmlC-like_jellyroll"/>
</dbReference>
<feature type="repeat" description="TPR" evidence="1">
    <location>
        <begin position="236"/>
        <end position="269"/>
    </location>
</feature>
<name>H9UKC0_SPIAZ</name>
<dbReference type="KEGG" id="sfc:Spiaf_1911"/>
<evidence type="ECO:0000313" key="3">
    <source>
        <dbReference type="EMBL" id="AFG37963.1"/>
    </source>
</evidence>
<evidence type="ECO:0000313" key="4">
    <source>
        <dbReference type="Proteomes" id="UP000007383"/>
    </source>
</evidence>
<dbReference type="eggNOG" id="COG1729">
    <property type="taxonomic scope" value="Bacteria"/>
</dbReference>
<dbReference type="PROSITE" id="PS50005">
    <property type="entry name" value="TPR"/>
    <property type="match status" value="1"/>
</dbReference>
<dbReference type="GO" id="GO:0005829">
    <property type="term" value="C:cytosol"/>
    <property type="evidence" value="ECO:0007669"/>
    <property type="project" value="TreeGrafter"/>
</dbReference>
<dbReference type="HOGENOM" id="CLU_846407_0_0_12"/>
<gene>
    <name evidence="3" type="ordered locus">Spiaf_1911</name>
</gene>
<dbReference type="Gene3D" id="2.60.120.10">
    <property type="entry name" value="Jelly Rolls"/>
    <property type="match status" value="1"/>
</dbReference>
<reference evidence="4" key="1">
    <citation type="journal article" date="2013" name="Stand. Genomic Sci.">
        <title>Complete genome sequence of the halophilic bacterium Spirochaeta africana type strain (Z-7692(T)) from the alkaline Lake Magadi in the East African Rift.</title>
        <authorList>
            <person name="Liolos K."/>
            <person name="Abt B."/>
            <person name="Scheuner C."/>
            <person name="Teshima H."/>
            <person name="Held B."/>
            <person name="Lapidus A."/>
            <person name="Nolan M."/>
            <person name="Lucas S."/>
            <person name="Deshpande S."/>
            <person name="Cheng J.F."/>
            <person name="Tapia R."/>
            <person name="Goodwin L.A."/>
            <person name="Pitluck S."/>
            <person name="Pagani I."/>
            <person name="Ivanova N."/>
            <person name="Mavromatis K."/>
            <person name="Mikhailova N."/>
            <person name="Huntemann M."/>
            <person name="Pati A."/>
            <person name="Chen A."/>
            <person name="Palaniappan K."/>
            <person name="Land M."/>
            <person name="Rohde M."/>
            <person name="Tindall B.J."/>
            <person name="Detter J.C."/>
            <person name="Goker M."/>
            <person name="Bristow J."/>
            <person name="Eisen J.A."/>
            <person name="Markowitz V."/>
            <person name="Hugenholtz P."/>
            <person name="Woyke T."/>
            <person name="Klenk H.P."/>
            <person name="Kyrpides N.C."/>
        </authorList>
    </citation>
    <scope>NUCLEOTIDE SEQUENCE</scope>
    <source>
        <strain evidence="4">ATCC 700263 / DSM 8902 / Z-7692</strain>
    </source>
</reference>
<dbReference type="Gene3D" id="1.25.40.10">
    <property type="entry name" value="Tetratricopeptide repeat domain"/>
    <property type="match status" value="1"/>
</dbReference>
<protein>
    <submittedName>
        <fullName evidence="3">Tetratricopeptide repeat protein,cyclic nucleotide-binding protein</fullName>
    </submittedName>
</protein>
<accession>H9UKC0</accession>
<dbReference type="Pfam" id="PF13424">
    <property type="entry name" value="TPR_12"/>
    <property type="match status" value="1"/>
</dbReference>
<dbReference type="OrthoDB" id="335400at2"/>
<dbReference type="InterPro" id="IPR011990">
    <property type="entry name" value="TPR-like_helical_dom_sf"/>
</dbReference>
<evidence type="ECO:0000259" key="2">
    <source>
        <dbReference type="PROSITE" id="PS50042"/>
    </source>
</evidence>
<dbReference type="CDD" id="cd00038">
    <property type="entry name" value="CAP_ED"/>
    <property type="match status" value="1"/>
</dbReference>
<proteinExistence type="predicted"/>
<dbReference type="SUPFAM" id="SSF48452">
    <property type="entry name" value="TPR-like"/>
    <property type="match status" value="1"/>
</dbReference>
<dbReference type="Pfam" id="PF00027">
    <property type="entry name" value="cNMP_binding"/>
    <property type="match status" value="1"/>
</dbReference>
<dbReference type="SUPFAM" id="SSF51206">
    <property type="entry name" value="cAMP-binding domain-like"/>
    <property type="match status" value="1"/>
</dbReference>
<dbReference type="PANTHER" id="PTHR24567">
    <property type="entry name" value="CRP FAMILY TRANSCRIPTIONAL REGULATORY PROTEIN"/>
    <property type="match status" value="1"/>
</dbReference>
<feature type="domain" description="Cyclic nucleotide-binding" evidence="2">
    <location>
        <begin position="1"/>
        <end position="106"/>
    </location>
</feature>
<dbReference type="AlphaFoldDB" id="H9UKC0"/>
<dbReference type="InterPro" id="IPR050397">
    <property type="entry name" value="Env_Response_Regulators"/>
</dbReference>
<dbReference type="InterPro" id="IPR018490">
    <property type="entry name" value="cNMP-bd_dom_sf"/>
</dbReference>
<dbReference type="PANTHER" id="PTHR24567:SF74">
    <property type="entry name" value="HTH-TYPE TRANSCRIPTIONAL REGULATOR ARCR"/>
    <property type="match status" value="1"/>
</dbReference>
<dbReference type="GO" id="GO:0003700">
    <property type="term" value="F:DNA-binding transcription factor activity"/>
    <property type="evidence" value="ECO:0007669"/>
    <property type="project" value="TreeGrafter"/>
</dbReference>
<dbReference type="Proteomes" id="UP000007383">
    <property type="component" value="Chromosome"/>
</dbReference>
<dbReference type="EMBL" id="CP003282">
    <property type="protein sequence ID" value="AFG37963.1"/>
    <property type="molecule type" value="Genomic_DNA"/>
</dbReference>
<dbReference type="PROSITE" id="PS50042">
    <property type="entry name" value="CNMP_BINDING_3"/>
    <property type="match status" value="1"/>
</dbReference>
<dbReference type="InterPro" id="IPR019734">
    <property type="entry name" value="TPR_rpt"/>
</dbReference>
<dbReference type="InterPro" id="IPR000595">
    <property type="entry name" value="cNMP-bd_dom"/>
</dbReference>
<evidence type="ECO:0000256" key="1">
    <source>
        <dbReference type="PROSITE-ProRule" id="PRU00339"/>
    </source>
</evidence>
<dbReference type="SMART" id="SM00028">
    <property type="entry name" value="TPR"/>
    <property type="match status" value="3"/>
</dbReference>
<dbReference type="RefSeq" id="WP_014455946.1">
    <property type="nucleotide sequence ID" value="NC_017098.1"/>
</dbReference>
<sequence>MPRPVRYTRDSIIYFRGDVSDKIFVLKEGRVSMTFHDIETGKELRELIQVGEFFGVKSALGRYPREENVIAQTDCVVLVFTVQEFESFASRNTRVVMKMLKVFSNQLRRIHTKVRTLLALDVQLDPEQGLIRTGDYFRAKRRYGQALYAYRRYTELYPKGRYLDQALEGIDACGNYAGREDAGSSAPPSLRDAPEIQGDAKRYYEALSLFGREQYVDALRIFTELAAGSAEPEYRSGSLIEIGRCYFYLQRYKEAVQHLSSTVQQQPSIPDVDKAMYYIARSYAELGNPDKARAFYERILSLGRVDSDLKNKVSHALRKMEGKL</sequence>
<keyword evidence="1" id="KW-0802">TPR repeat</keyword>
<dbReference type="PATRIC" id="fig|889378.3.peg.1897"/>